<dbReference type="PROSITE" id="PS51202">
    <property type="entry name" value="RCK_C"/>
    <property type="match status" value="1"/>
</dbReference>
<evidence type="ECO:0000256" key="1">
    <source>
        <dbReference type="SAM" id="MobiDB-lite"/>
    </source>
</evidence>
<dbReference type="InterPro" id="IPR058480">
    <property type="entry name" value="DUF8167_N"/>
</dbReference>
<feature type="region of interest" description="Disordered" evidence="1">
    <location>
        <begin position="269"/>
        <end position="323"/>
    </location>
</feature>
<keyword evidence="2" id="KW-1133">Transmembrane helix</keyword>
<dbReference type="Pfam" id="PF26501">
    <property type="entry name" value="DUF8167"/>
    <property type="match status" value="1"/>
</dbReference>
<keyword evidence="2" id="KW-0812">Transmembrane</keyword>
<evidence type="ECO:0000259" key="3">
    <source>
        <dbReference type="PROSITE" id="PS51202"/>
    </source>
</evidence>
<proteinExistence type="predicted"/>
<feature type="transmembrane region" description="Helical" evidence="2">
    <location>
        <begin position="31"/>
        <end position="55"/>
    </location>
</feature>
<sequence length="446" mass="47155">MSMADLETPFADAPLPVPRHLPTMPSLPVEILLGLYLGLLTGIVPAFVAGSLGFLVRYFTGVTLPGFGVVVLALSIASVQGGLLGLVEPTIAQSPRLLVAVLVVLMLALYAHNQGDKLGAELPRRLSLTSLRQRTLSADVVELVGSVGQVTVRPTSEIRDMEGYPPLSPDLRRRLKAGSWRLPADLPLSELEARLEERLRTDHDLAAVEVAIDERARATIAAAPPSGSLSRRISAGKRAVSIATLVPTGLARGDEVTVSADDRSITGTVLSVRTDRDDDRVTAPAPDEPADDVATDGGDADRSDASESVVSTARPTTATAGGPGRVTIAIASRDVKPLLEAESVRLVVRSRGTSREFEAFALLKGEGYVIRRLTVGADGEAETDTEPASMPDVTILAVRRQGIETDSRRHGWVFAPGIERRLAAGDEAFVAGPDAAVDAFVEAIVR</sequence>
<dbReference type="AlphaFoldDB" id="A0A482YHJ0"/>
<evidence type="ECO:0000313" key="5">
    <source>
        <dbReference type="Proteomes" id="UP000291097"/>
    </source>
</evidence>
<dbReference type="Pfam" id="PF26503">
    <property type="entry name" value="DUF8167_3rd"/>
    <property type="match status" value="1"/>
</dbReference>
<dbReference type="Pfam" id="PF26502">
    <property type="entry name" value="DUF8167_2nd"/>
    <property type="match status" value="1"/>
</dbReference>
<dbReference type="Proteomes" id="UP000291097">
    <property type="component" value="Unassembled WGS sequence"/>
</dbReference>
<dbReference type="EMBL" id="SHMP01000003">
    <property type="protein sequence ID" value="RZV12341.1"/>
    <property type="molecule type" value="Genomic_DNA"/>
</dbReference>
<feature type="transmembrane region" description="Helical" evidence="2">
    <location>
        <begin position="67"/>
        <end position="87"/>
    </location>
</feature>
<gene>
    <name evidence="4" type="ORF">BDK88_1246</name>
</gene>
<dbReference type="InterPro" id="IPR058604">
    <property type="entry name" value="DUF8167_3rd"/>
</dbReference>
<dbReference type="InterPro" id="IPR058603">
    <property type="entry name" value="DUF8167_2nd"/>
</dbReference>
<evidence type="ECO:0000313" key="4">
    <source>
        <dbReference type="EMBL" id="RZV12341.1"/>
    </source>
</evidence>
<evidence type="ECO:0000256" key="2">
    <source>
        <dbReference type="SAM" id="Phobius"/>
    </source>
</evidence>
<keyword evidence="2" id="KW-0472">Membrane</keyword>
<accession>A0A482YHJ0</accession>
<name>A0A482YHJ0_9EURY</name>
<protein>
    <recommendedName>
        <fullName evidence="3">RCK C-terminal domain-containing protein</fullName>
    </recommendedName>
</protein>
<feature type="domain" description="RCK C-terminal" evidence="3">
    <location>
        <begin position="355"/>
        <end position="446"/>
    </location>
</feature>
<dbReference type="InterPro" id="IPR006037">
    <property type="entry name" value="RCK_C"/>
</dbReference>
<organism evidence="4 5">
    <name type="scientific">Natrinema hispanicum</name>
    <dbReference type="NCBI Taxonomy" id="392421"/>
    <lineage>
        <taxon>Archaea</taxon>
        <taxon>Methanobacteriati</taxon>
        <taxon>Methanobacteriota</taxon>
        <taxon>Stenosarchaea group</taxon>
        <taxon>Halobacteria</taxon>
        <taxon>Halobacteriales</taxon>
        <taxon>Natrialbaceae</taxon>
        <taxon>Natrinema</taxon>
    </lineage>
</organism>
<dbReference type="GO" id="GO:0008324">
    <property type="term" value="F:monoatomic cation transmembrane transporter activity"/>
    <property type="evidence" value="ECO:0007669"/>
    <property type="project" value="InterPro"/>
</dbReference>
<dbReference type="GO" id="GO:0006813">
    <property type="term" value="P:potassium ion transport"/>
    <property type="evidence" value="ECO:0007669"/>
    <property type="project" value="InterPro"/>
</dbReference>
<comment type="caution">
    <text evidence="4">The sequence shown here is derived from an EMBL/GenBank/DDBJ whole genome shotgun (WGS) entry which is preliminary data.</text>
</comment>
<reference evidence="4 5" key="1">
    <citation type="submission" date="2019-02" db="EMBL/GenBank/DDBJ databases">
        <title>Genomic Encyclopedia of Archaeal and Bacterial Type Strains, Phase II (KMG-II): from individual species to whole genera.</title>
        <authorList>
            <person name="Goeker M."/>
        </authorList>
    </citation>
    <scope>NUCLEOTIDE SEQUENCE [LARGE SCALE GENOMIC DNA]</scope>
    <source>
        <strain evidence="4 5">DSM 18328</strain>
    </source>
</reference>